<sequence>MNFICNLFFANGFHCFALARTPLIQLVIIIILSNLIIRQCLLSPFLFLTEMKIVIIVIQCQYLKHFPDKINQRER</sequence>
<dbReference type="AlphaFoldDB" id="A0A8J8NJZ6"/>
<evidence type="ECO:0000313" key="3">
    <source>
        <dbReference type="Proteomes" id="UP000785679"/>
    </source>
</evidence>
<name>A0A8J8NJZ6_HALGN</name>
<organism evidence="2 3">
    <name type="scientific">Halteria grandinella</name>
    <dbReference type="NCBI Taxonomy" id="5974"/>
    <lineage>
        <taxon>Eukaryota</taxon>
        <taxon>Sar</taxon>
        <taxon>Alveolata</taxon>
        <taxon>Ciliophora</taxon>
        <taxon>Intramacronucleata</taxon>
        <taxon>Spirotrichea</taxon>
        <taxon>Stichotrichia</taxon>
        <taxon>Sporadotrichida</taxon>
        <taxon>Halteriidae</taxon>
        <taxon>Halteria</taxon>
    </lineage>
</organism>
<reference evidence="2" key="1">
    <citation type="submission" date="2019-06" db="EMBL/GenBank/DDBJ databases">
        <authorList>
            <person name="Zheng W."/>
        </authorList>
    </citation>
    <scope>NUCLEOTIDE SEQUENCE</scope>
    <source>
        <strain evidence="2">QDHG01</strain>
    </source>
</reference>
<accession>A0A8J8NJZ6</accession>
<keyword evidence="1" id="KW-0472">Membrane</keyword>
<comment type="caution">
    <text evidence="2">The sequence shown here is derived from an EMBL/GenBank/DDBJ whole genome shotgun (WGS) entry which is preliminary data.</text>
</comment>
<keyword evidence="1" id="KW-1133">Transmembrane helix</keyword>
<evidence type="ECO:0000256" key="1">
    <source>
        <dbReference type="SAM" id="Phobius"/>
    </source>
</evidence>
<protein>
    <submittedName>
        <fullName evidence="2">Uncharacterized protein</fullName>
    </submittedName>
</protein>
<dbReference type="EMBL" id="RRYP01013198">
    <property type="protein sequence ID" value="TNV76651.1"/>
    <property type="molecule type" value="Genomic_DNA"/>
</dbReference>
<keyword evidence="1" id="KW-0812">Transmembrane</keyword>
<keyword evidence="3" id="KW-1185">Reference proteome</keyword>
<proteinExistence type="predicted"/>
<gene>
    <name evidence="2" type="ORF">FGO68_gene1604</name>
</gene>
<evidence type="ECO:0000313" key="2">
    <source>
        <dbReference type="EMBL" id="TNV76651.1"/>
    </source>
</evidence>
<feature type="transmembrane region" description="Helical" evidence="1">
    <location>
        <begin position="23"/>
        <end position="48"/>
    </location>
</feature>
<dbReference type="Proteomes" id="UP000785679">
    <property type="component" value="Unassembled WGS sequence"/>
</dbReference>